<protein>
    <recommendedName>
        <fullName evidence="10">Type II toxin-antitoxin system HicA family toxin</fullName>
    </recommendedName>
</protein>
<dbReference type="KEGG" id="ddz:DSYM_07820"/>
<dbReference type="Proteomes" id="UP000662914">
    <property type="component" value="Chromosome"/>
</dbReference>
<evidence type="ECO:0008006" key="10">
    <source>
        <dbReference type="Google" id="ProtNLM"/>
    </source>
</evidence>
<accession>A0A809QXD9</accession>
<dbReference type="GO" id="GO:0003729">
    <property type="term" value="F:mRNA binding"/>
    <property type="evidence" value="ECO:0007669"/>
    <property type="project" value="InterPro"/>
</dbReference>
<dbReference type="AlphaFoldDB" id="A0A809QXD9"/>
<evidence type="ECO:0000256" key="3">
    <source>
        <dbReference type="ARBA" id="ARBA00022722"/>
    </source>
</evidence>
<proteinExistence type="inferred from homology"/>
<reference evidence="8" key="1">
    <citation type="journal article" name="DNA Res.">
        <title>The physiological potential of anammox bacteria as revealed by their core genome structure.</title>
        <authorList>
            <person name="Okubo T."/>
            <person name="Toyoda A."/>
            <person name="Fukuhara K."/>
            <person name="Uchiyama I."/>
            <person name="Harigaya Y."/>
            <person name="Kuroiwa M."/>
            <person name="Suzuki T."/>
            <person name="Murakami Y."/>
            <person name="Suwa Y."/>
            <person name="Takami H."/>
        </authorList>
    </citation>
    <scope>NUCLEOTIDE SEQUENCE</scope>
    <source>
        <strain evidence="8">317325-3</strain>
    </source>
</reference>
<dbReference type="InterPro" id="IPR012933">
    <property type="entry name" value="HicA_mRNA_interferase"/>
</dbReference>
<evidence type="ECO:0000313" key="9">
    <source>
        <dbReference type="Proteomes" id="UP000662914"/>
    </source>
</evidence>
<evidence type="ECO:0000256" key="1">
    <source>
        <dbReference type="ARBA" id="ARBA00006620"/>
    </source>
</evidence>
<dbReference type="SUPFAM" id="SSF54786">
    <property type="entry name" value="YcfA/nrd intein domain"/>
    <property type="match status" value="1"/>
</dbReference>
<evidence type="ECO:0000256" key="7">
    <source>
        <dbReference type="ARBA" id="ARBA00023016"/>
    </source>
</evidence>
<evidence type="ECO:0000256" key="5">
    <source>
        <dbReference type="ARBA" id="ARBA00022801"/>
    </source>
</evidence>
<keyword evidence="7" id="KW-0346">Stress response</keyword>
<keyword evidence="3" id="KW-0540">Nuclease</keyword>
<evidence type="ECO:0000256" key="4">
    <source>
        <dbReference type="ARBA" id="ARBA00022759"/>
    </source>
</evidence>
<comment type="similarity">
    <text evidence="1">Belongs to the HicA mRNA interferase family.</text>
</comment>
<dbReference type="GO" id="GO:0004519">
    <property type="term" value="F:endonuclease activity"/>
    <property type="evidence" value="ECO:0007669"/>
    <property type="project" value="UniProtKB-KW"/>
</dbReference>
<dbReference type="EMBL" id="AP021857">
    <property type="protein sequence ID" value="BBO20083.1"/>
    <property type="molecule type" value="Genomic_DNA"/>
</dbReference>
<keyword evidence="4" id="KW-0255">Endonuclease</keyword>
<evidence type="ECO:0000256" key="6">
    <source>
        <dbReference type="ARBA" id="ARBA00022884"/>
    </source>
</evidence>
<dbReference type="InterPro" id="IPR038570">
    <property type="entry name" value="HicA_sf"/>
</dbReference>
<gene>
    <name evidence="8" type="ORF">DSYM_07820</name>
</gene>
<sequence length="80" mass="8754">MRLPRDVSGAELAKRLERLGYRATRQTGSHMRLTLSAQPEHHVTIPVHDALRIGTLAAILSAVATRLGISRDELAGRLFG</sequence>
<organism evidence="8 9">
    <name type="scientific">Candidatus Desulfobacillus denitrificans</name>
    <dbReference type="NCBI Taxonomy" id="2608985"/>
    <lineage>
        <taxon>Bacteria</taxon>
        <taxon>Pseudomonadati</taxon>
        <taxon>Pseudomonadota</taxon>
        <taxon>Betaproteobacteria</taxon>
        <taxon>Candidatus Desulfobacillus</taxon>
    </lineage>
</organism>
<evidence type="ECO:0000256" key="2">
    <source>
        <dbReference type="ARBA" id="ARBA00022649"/>
    </source>
</evidence>
<keyword evidence="6" id="KW-0694">RNA-binding</keyword>
<keyword evidence="5" id="KW-0378">Hydrolase</keyword>
<keyword evidence="2" id="KW-1277">Toxin-antitoxin system</keyword>
<dbReference type="Gene3D" id="3.30.920.30">
    <property type="entry name" value="Hypothetical protein"/>
    <property type="match status" value="1"/>
</dbReference>
<dbReference type="Pfam" id="PF07927">
    <property type="entry name" value="HicA_toxin"/>
    <property type="match status" value="1"/>
</dbReference>
<dbReference type="GO" id="GO:0016787">
    <property type="term" value="F:hydrolase activity"/>
    <property type="evidence" value="ECO:0007669"/>
    <property type="project" value="UniProtKB-KW"/>
</dbReference>
<evidence type="ECO:0000313" key="8">
    <source>
        <dbReference type="EMBL" id="BBO20083.1"/>
    </source>
</evidence>
<name>A0A809QXD9_9PROT</name>